<dbReference type="GO" id="GO:0005634">
    <property type="term" value="C:nucleus"/>
    <property type="evidence" value="ECO:0007669"/>
    <property type="project" value="UniProtKB-SubCell"/>
</dbReference>
<evidence type="ECO:0000256" key="15">
    <source>
        <dbReference type="ARBA" id="ARBA00023242"/>
    </source>
</evidence>
<evidence type="ECO:0000256" key="12">
    <source>
        <dbReference type="ARBA" id="ARBA00022801"/>
    </source>
</evidence>
<dbReference type="Pfam" id="PF02338">
    <property type="entry name" value="OTU"/>
    <property type="match status" value="2"/>
</dbReference>
<keyword evidence="14" id="KW-0862">Zinc</keyword>
<keyword evidence="20" id="KW-1185">Reference proteome</keyword>
<dbReference type="GO" id="GO:0071947">
    <property type="term" value="P:protein deubiquitination involved in ubiquitin-dependent protein catabolic process"/>
    <property type="evidence" value="ECO:0007669"/>
    <property type="project" value="TreeGrafter"/>
</dbReference>
<comment type="subcellular location">
    <subcellularLocation>
        <location evidence="3">Cytoplasm</location>
    </subcellularLocation>
    <subcellularLocation>
        <location evidence="2">Nucleus</location>
    </subcellularLocation>
</comment>
<evidence type="ECO:0000256" key="6">
    <source>
        <dbReference type="ARBA" id="ARBA00022490"/>
    </source>
</evidence>
<dbReference type="AlphaFoldDB" id="A0A8J2VZJ6"/>
<comment type="caution">
    <text evidence="19">The sequence shown here is derived from an EMBL/GenBank/DDBJ whole genome shotgun (WGS) entry which is preliminary data.</text>
</comment>
<keyword evidence="8" id="KW-0645">Protease</keyword>
<keyword evidence="11" id="KW-0833">Ubl conjugation pathway</keyword>
<dbReference type="CDD" id="cd22768">
    <property type="entry name" value="OTU_OTUD7"/>
    <property type="match status" value="1"/>
</dbReference>
<dbReference type="PROSITE" id="PS50802">
    <property type="entry name" value="OTU"/>
    <property type="match status" value="2"/>
</dbReference>
<dbReference type="Proteomes" id="UP000789390">
    <property type="component" value="Unassembled WGS sequence"/>
</dbReference>
<evidence type="ECO:0000256" key="16">
    <source>
        <dbReference type="SAM" id="MobiDB-lite"/>
    </source>
</evidence>
<dbReference type="GO" id="GO:0035871">
    <property type="term" value="P:protein K11-linked deubiquitination"/>
    <property type="evidence" value="ECO:0007669"/>
    <property type="project" value="TreeGrafter"/>
</dbReference>
<sequence length="1249" mass="139280">MKTTISAKKRSDTISETTCGKMARKKEDNGKYKRVTNKSKKSSRDSKDVDVDVIKSQLITLGLTLREVPGDGNCLFRALGDQLDGHMGNHYRHRQDTTTYMLEHRDDFQPFVEDDLPFEKHISELSQPGTYAGNDAIVAFARLHQVTIVIHQPNAPLWQIRGWEINVSSQTSEKNKKGKNYNNIPISHQLHIAYHGGDHYDSVRRLGDTSHIPANIQIDAESEANVVTTESENTADQVSDYDTCNIHEINNADDTEANEIEHEAILRSGCQDLAVVRQLLYNNCGNLDAAVEDLLTLSLTSVDSEEPKIDPSGGRSKTTFSRKQLERIRKQERKRAAEARRKPCNTTRETPEEAIIIGKVMPVNPVVAPLSLGNGVQISSTTLPNNVGSNKPTLTKISAVDVCDEEAKKLSRGISRTAENACVISQIRNELCVSLSEVEEPSSLNSQFNALETNDCTFTLPDLSTQSDEFRAFLENELIDTSMAVSLQEAVRLNWWTCLGEGCEKLWPLSTTGDGNCLLHAASLGMWGFHDRLLILRKALHNFLTMGTIRHALCRRWRWQNARSNLQAGLNLRLNEEEWQREWDNILKLASSQPRTSGSSTPSASETETDGRGESFNTSKTYESLEEIHVLALAHVLKRPIFVIADTVLKVGNKQARMIHVTRIIHEGYGLIMSDVNGEDLAPIPFGGIYLPLEIEPSECSRSPLILAYDAAHFSALVAMTTQKKFSPTTCEQIHEPPAVIPLVDVDRELLPIQFEVDPGEACVWNRDEFNEAVVQRVAFTHEDRLALLNQFLDLVDIPCPAVIKSTNSKIPKVKNDTKANGTLSRPSHDTEGWSSDSEFNGARFGPSGPKAPGKQLHYSVAKQFGSLGRSVGRKIRKNLIDNFTVKHSQPSPARLNNVQWECPDFILCARLHTEKHHPCLEQMINNYLQSARHRFEQQQAERQRQTLVWQRRKQHTLAEMAIQEGPSPCINPNCSMYGTAITSYMCTACYAKQLEQEEERAKNLKVAATKSNSGGNQNALYGIGKSVFYAQSDSQSYADATNIPARRPPNGQNGTLYLSNSTFYGDGSSPNHASTSPKNEEKVVFEKISPNICEKFKPSSVVVGQVGQQATTPTMPIIAKVYDRNGPHKPAEQLIDLRPDPPEEEQRHSHPVRPPRLSQQSHKGVTGNSPVEAELPRSSAVVEKVVPQPTSRLLSHYDSIRKPCKSTGCTSYGMANTQWFCSDCFFIRKKAALDRESILEDLKAAQMQ</sequence>
<evidence type="ECO:0000313" key="19">
    <source>
        <dbReference type="EMBL" id="CAH0099746.1"/>
    </source>
</evidence>
<dbReference type="GO" id="GO:0005737">
    <property type="term" value="C:cytoplasm"/>
    <property type="evidence" value="ECO:0007669"/>
    <property type="project" value="UniProtKB-SubCell"/>
</dbReference>
<evidence type="ECO:0000259" key="17">
    <source>
        <dbReference type="PROSITE" id="PS50802"/>
    </source>
</evidence>
<dbReference type="GO" id="GO:0070536">
    <property type="term" value="P:protein K63-linked deubiquitination"/>
    <property type="evidence" value="ECO:0007669"/>
    <property type="project" value="TreeGrafter"/>
</dbReference>
<dbReference type="InterPro" id="IPR038765">
    <property type="entry name" value="Papain-like_cys_pep_sf"/>
</dbReference>
<feature type="region of interest" description="Disordered" evidence="16">
    <location>
        <begin position="591"/>
        <end position="617"/>
    </location>
</feature>
<dbReference type="InterPro" id="IPR003323">
    <property type="entry name" value="OTU_dom"/>
</dbReference>
<feature type="compositionally biased region" description="Polar residues" evidence="16">
    <location>
        <begin position="1158"/>
        <end position="1170"/>
    </location>
</feature>
<reference evidence="19" key="1">
    <citation type="submission" date="2021-11" db="EMBL/GenBank/DDBJ databases">
        <authorList>
            <person name="Schell T."/>
        </authorList>
    </citation>
    <scope>NUCLEOTIDE SEQUENCE</scope>
    <source>
        <strain evidence="19">M5</strain>
    </source>
</reference>
<evidence type="ECO:0000256" key="7">
    <source>
        <dbReference type="ARBA" id="ARBA00022553"/>
    </source>
</evidence>
<dbReference type="PANTHER" id="PTHR13367:SF27">
    <property type="entry name" value="OTU DOMAIN-CONTAINING PROTEIN"/>
    <property type="match status" value="1"/>
</dbReference>
<keyword evidence="13" id="KW-0788">Thiol protease</keyword>
<dbReference type="GO" id="GO:0003677">
    <property type="term" value="F:DNA binding"/>
    <property type="evidence" value="ECO:0007669"/>
    <property type="project" value="InterPro"/>
</dbReference>
<feature type="domain" description="OTU" evidence="17">
    <location>
        <begin position="63"/>
        <end position="206"/>
    </location>
</feature>
<dbReference type="InterPro" id="IPR051346">
    <property type="entry name" value="OTU_Deubiquitinase"/>
</dbReference>
<feature type="compositionally biased region" description="Basic residues" evidence="16">
    <location>
        <begin position="32"/>
        <end position="41"/>
    </location>
</feature>
<feature type="compositionally biased region" description="Basic and acidic residues" evidence="16">
    <location>
        <begin position="1125"/>
        <end position="1149"/>
    </location>
</feature>
<evidence type="ECO:0000256" key="2">
    <source>
        <dbReference type="ARBA" id="ARBA00004123"/>
    </source>
</evidence>
<dbReference type="PROSITE" id="PS51036">
    <property type="entry name" value="ZF_A20"/>
    <property type="match status" value="1"/>
</dbReference>
<keyword evidence="6" id="KW-0963">Cytoplasm</keyword>
<evidence type="ECO:0000259" key="18">
    <source>
        <dbReference type="PROSITE" id="PS51036"/>
    </source>
</evidence>
<keyword evidence="15" id="KW-0539">Nucleus</keyword>
<feature type="region of interest" description="Disordered" evidence="16">
    <location>
        <begin position="1"/>
        <end position="47"/>
    </location>
</feature>
<dbReference type="CDD" id="cd22770">
    <property type="entry name" value="OTU_OTUD3"/>
    <property type="match status" value="1"/>
</dbReference>
<evidence type="ECO:0000256" key="11">
    <source>
        <dbReference type="ARBA" id="ARBA00022786"/>
    </source>
</evidence>
<evidence type="ECO:0000256" key="5">
    <source>
        <dbReference type="ARBA" id="ARBA00012759"/>
    </source>
</evidence>
<gene>
    <name evidence="19" type="ORF">DGAL_LOCUS1904</name>
</gene>
<dbReference type="SMART" id="SM00259">
    <property type="entry name" value="ZnF_A20"/>
    <property type="match status" value="2"/>
</dbReference>
<dbReference type="GO" id="GO:0070530">
    <property type="term" value="F:K63-linked polyubiquitin modification-dependent protein binding"/>
    <property type="evidence" value="ECO:0007669"/>
    <property type="project" value="TreeGrafter"/>
</dbReference>
<feature type="region of interest" description="Disordered" evidence="16">
    <location>
        <begin position="813"/>
        <end position="854"/>
    </location>
</feature>
<evidence type="ECO:0000256" key="4">
    <source>
        <dbReference type="ARBA" id="ARBA00005865"/>
    </source>
</evidence>
<dbReference type="EMBL" id="CAKKLH010000024">
    <property type="protein sequence ID" value="CAH0099746.1"/>
    <property type="molecule type" value="Genomic_DNA"/>
</dbReference>
<feature type="domain" description="A20-type" evidence="18">
    <location>
        <begin position="964"/>
        <end position="999"/>
    </location>
</feature>
<proteinExistence type="inferred from homology"/>
<dbReference type="EC" id="3.4.19.12" evidence="5"/>
<feature type="compositionally biased region" description="Polar residues" evidence="16">
    <location>
        <begin position="591"/>
        <end position="606"/>
    </location>
</feature>
<accession>A0A8J2VZJ6</accession>
<dbReference type="InterPro" id="IPR002653">
    <property type="entry name" value="Znf_A20"/>
</dbReference>
<name>A0A8J2VZJ6_9CRUS</name>
<feature type="domain" description="OTU" evidence="17">
    <location>
        <begin position="506"/>
        <end position="720"/>
    </location>
</feature>
<evidence type="ECO:0000256" key="3">
    <source>
        <dbReference type="ARBA" id="ARBA00004496"/>
    </source>
</evidence>
<feature type="compositionally biased region" description="Polar residues" evidence="16">
    <location>
        <begin position="1051"/>
        <end position="1078"/>
    </location>
</feature>
<dbReference type="OrthoDB" id="10064699at2759"/>
<dbReference type="GO" id="GO:0008270">
    <property type="term" value="F:zinc ion binding"/>
    <property type="evidence" value="ECO:0007669"/>
    <property type="project" value="UniProtKB-KW"/>
</dbReference>
<evidence type="ECO:0000256" key="8">
    <source>
        <dbReference type="ARBA" id="ARBA00022670"/>
    </source>
</evidence>
<organism evidence="19 20">
    <name type="scientific">Daphnia galeata</name>
    <dbReference type="NCBI Taxonomy" id="27404"/>
    <lineage>
        <taxon>Eukaryota</taxon>
        <taxon>Metazoa</taxon>
        <taxon>Ecdysozoa</taxon>
        <taxon>Arthropoda</taxon>
        <taxon>Crustacea</taxon>
        <taxon>Branchiopoda</taxon>
        <taxon>Diplostraca</taxon>
        <taxon>Cladocera</taxon>
        <taxon>Anomopoda</taxon>
        <taxon>Daphniidae</taxon>
        <taxon>Daphnia</taxon>
    </lineage>
</organism>
<evidence type="ECO:0000256" key="1">
    <source>
        <dbReference type="ARBA" id="ARBA00000707"/>
    </source>
</evidence>
<evidence type="ECO:0000313" key="20">
    <source>
        <dbReference type="Proteomes" id="UP000789390"/>
    </source>
</evidence>
<feature type="region of interest" description="Disordered" evidence="16">
    <location>
        <begin position="1041"/>
        <end position="1082"/>
    </location>
</feature>
<keyword evidence="9" id="KW-0479">Metal-binding</keyword>
<dbReference type="GO" id="GO:0071108">
    <property type="term" value="P:protein K48-linked deubiquitination"/>
    <property type="evidence" value="ECO:0007669"/>
    <property type="project" value="TreeGrafter"/>
</dbReference>
<comment type="catalytic activity">
    <reaction evidence="1">
        <text>Thiol-dependent hydrolysis of ester, thioester, amide, peptide and isopeptide bonds formed by the C-terminal Gly of ubiquitin (a 76-residue protein attached to proteins as an intracellular targeting signal).</text>
        <dbReference type="EC" id="3.4.19.12"/>
    </reaction>
</comment>
<evidence type="ECO:0000256" key="9">
    <source>
        <dbReference type="ARBA" id="ARBA00022723"/>
    </source>
</evidence>
<protein>
    <recommendedName>
        <fullName evidence="5">ubiquitinyl hydrolase 1</fullName>
        <ecNumber evidence="5">3.4.19.12</ecNumber>
    </recommendedName>
</protein>
<feature type="region of interest" description="Disordered" evidence="16">
    <location>
        <begin position="304"/>
        <end position="327"/>
    </location>
</feature>
<evidence type="ECO:0000256" key="13">
    <source>
        <dbReference type="ARBA" id="ARBA00022807"/>
    </source>
</evidence>
<dbReference type="Gene3D" id="3.90.70.80">
    <property type="match status" value="1"/>
</dbReference>
<comment type="similarity">
    <text evidence="4">Belongs to the peptidase C64 family.</text>
</comment>
<dbReference type="GO" id="GO:0004843">
    <property type="term" value="F:cysteine-type deubiquitinase activity"/>
    <property type="evidence" value="ECO:0007669"/>
    <property type="project" value="UniProtKB-EC"/>
</dbReference>
<feature type="region of interest" description="Disordered" evidence="16">
    <location>
        <begin position="1125"/>
        <end position="1183"/>
    </location>
</feature>
<evidence type="ECO:0000256" key="10">
    <source>
        <dbReference type="ARBA" id="ARBA00022771"/>
    </source>
</evidence>
<dbReference type="PANTHER" id="PTHR13367">
    <property type="entry name" value="UBIQUITIN THIOESTERASE"/>
    <property type="match status" value="1"/>
</dbReference>
<dbReference type="SUPFAM" id="SSF54001">
    <property type="entry name" value="Cysteine proteinases"/>
    <property type="match status" value="1"/>
</dbReference>
<dbReference type="Gene3D" id="1.20.5.4770">
    <property type="match status" value="1"/>
</dbReference>
<keyword evidence="7" id="KW-0597">Phosphoprotein</keyword>
<keyword evidence="12" id="KW-0378">Hydrolase</keyword>
<evidence type="ECO:0000256" key="14">
    <source>
        <dbReference type="ARBA" id="ARBA00022833"/>
    </source>
</evidence>
<keyword evidence="10" id="KW-0863">Zinc-finger</keyword>